<feature type="domain" description="Methyl-accepting transducer" evidence="7">
    <location>
        <begin position="397"/>
        <end position="626"/>
    </location>
</feature>
<dbReference type="Pfam" id="PF08376">
    <property type="entry name" value="NIT"/>
    <property type="match status" value="1"/>
</dbReference>
<comment type="similarity">
    <text evidence="3">Belongs to the methyl-accepting chemotaxis (MCP) protein family.</text>
</comment>
<gene>
    <name evidence="9" type="ORF">B5M06_05680</name>
</gene>
<dbReference type="GeneID" id="83038810"/>
<feature type="coiled-coil region" evidence="5">
    <location>
        <begin position="416"/>
        <end position="453"/>
    </location>
</feature>
<dbReference type="InterPro" id="IPR003660">
    <property type="entry name" value="HAMP_dom"/>
</dbReference>
<dbReference type="InterPro" id="IPR051310">
    <property type="entry name" value="MCP_chemotaxis"/>
</dbReference>
<evidence type="ECO:0000256" key="1">
    <source>
        <dbReference type="ARBA" id="ARBA00004370"/>
    </source>
</evidence>
<evidence type="ECO:0000256" key="5">
    <source>
        <dbReference type="SAM" id="Coils"/>
    </source>
</evidence>
<keyword evidence="6" id="KW-0812">Transmembrane</keyword>
<dbReference type="PRINTS" id="PR00260">
    <property type="entry name" value="CHEMTRNSDUCR"/>
</dbReference>
<keyword evidence="6" id="KW-0472">Membrane</keyword>
<dbReference type="GO" id="GO:0006935">
    <property type="term" value="P:chemotaxis"/>
    <property type="evidence" value="ECO:0007669"/>
    <property type="project" value="InterPro"/>
</dbReference>
<dbReference type="InterPro" id="IPR004090">
    <property type="entry name" value="Chemotax_Me-accpt_rcpt"/>
</dbReference>
<dbReference type="EMBL" id="CP020121">
    <property type="protein sequence ID" value="AQZ97831.1"/>
    <property type="molecule type" value="Genomic_DNA"/>
</dbReference>
<dbReference type="PANTHER" id="PTHR43531:SF14">
    <property type="entry name" value="METHYL-ACCEPTING CHEMOTAXIS PROTEIN I-RELATED"/>
    <property type="match status" value="1"/>
</dbReference>
<dbReference type="GO" id="GO:0007165">
    <property type="term" value="P:signal transduction"/>
    <property type="evidence" value="ECO:0007669"/>
    <property type="project" value="UniProtKB-KW"/>
</dbReference>
<dbReference type="InterPro" id="IPR004089">
    <property type="entry name" value="MCPsignal_dom"/>
</dbReference>
<evidence type="ECO:0000256" key="2">
    <source>
        <dbReference type="ARBA" id="ARBA00022481"/>
    </source>
</evidence>
<sequence length="656" mass="70152">MSSWLQRIRLSHNFLILGCIALLMVLLPLSLYVNTLVQAMQQAEREAQGMPPIMAVNAAVQRLQAHRGTTAGMLGGDATMAQRRPALRDAVSSLLAKAQQELQQADAPQDITQQLQQLVRTWQQLESAVSGRTITATQSMAQHTQLVNQLLQLNETLMHHYRLNVTPRADSQALMQALLSQAPLLSENLGLLRGQGAGFLAQQELPPESRGTLRALQRRVAELLDASGRSLQRGMQANASYRDALSAPAQNVVSLTASGLKLANEELIEASSLTLPAPQFFDSLTRAIDAVNDITVQGTQLLSDQLQAEARQYRNQLIMLLVVMGLALAASIALAALFVRSMLVPLQHAVQLAQAVAQGDLSGADVPVGTNEVNQLLDAQQQMRARLRPMVAQVRSGADSVAAASSEIAQANLNLSSRTENQASALEETAASMEELSATVRNNADNAREASQQAYSAREVAVQGGEVVERVVQTMHGIHESSRKIADIIGVIDGIAFQTNILALNAAVEAARAGEQGRGFAVVAGEVRALAGRSAEAAKEIKQLIATSVARVGEGNTLAHQAGETMVEVVQAIEKVNSIVAAISGASEEQANGVAQVGEAVQQMDQATQQNAALVEEMSAAAHSLKQQGQELVQAVSFFRMEQDGQRMEHQPLLQT</sequence>
<evidence type="ECO:0000256" key="6">
    <source>
        <dbReference type="SAM" id="Phobius"/>
    </source>
</evidence>
<evidence type="ECO:0000259" key="8">
    <source>
        <dbReference type="PROSITE" id="PS50885"/>
    </source>
</evidence>
<dbReference type="RefSeq" id="WP_054067147.1">
    <property type="nucleotide sequence ID" value="NZ_CP020121.1"/>
</dbReference>
<dbReference type="Gene3D" id="1.10.287.950">
    <property type="entry name" value="Methyl-accepting chemotaxis protein"/>
    <property type="match status" value="1"/>
</dbReference>
<dbReference type="GO" id="GO:0005886">
    <property type="term" value="C:plasma membrane"/>
    <property type="evidence" value="ECO:0007669"/>
    <property type="project" value="TreeGrafter"/>
</dbReference>
<feature type="domain" description="HAMP" evidence="8">
    <location>
        <begin position="340"/>
        <end position="392"/>
    </location>
</feature>
<dbReference type="InterPro" id="IPR013587">
    <property type="entry name" value="Nitrate/nitrite_sensing"/>
</dbReference>
<name>A0A1V0BD90_9BURK</name>
<proteinExistence type="inferred from homology"/>
<dbReference type="PANTHER" id="PTHR43531">
    <property type="entry name" value="PROTEIN ICFG"/>
    <property type="match status" value="1"/>
</dbReference>
<dbReference type="AlphaFoldDB" id="A0A1V0BD90"/>
<keyword evidence="5" id="KW-0175">Coiled coil</keyword>
<dbReference type="GO" id="GO:0004888">
    <property type="term" value="F:transmembrane signaling receptor activity"/>
    <property type="evidence" value="ECO:0007669"/>
    <property type="project" value="InterPro"/>
</dbReference>
<dbReference type="Pfam" id="PF00015">
    <property type="entry name" value="MCPsignal"/>
    <property type="match status" value="1"/>
</dbReference>
<dbReference type="SMART" id="SM00283">
    <property type="entry name" value="MA"/>
    <property type="match status" value="1"/>
</dbReference>
<comment type="subcellular location">
    <subcellularLocation>
        <location evidence="1">Membrane</location>
    </subcellularLocation>
</comment>
<dbReference type="Proteomes" id="UP000242792">
    <property type="component" value="Chromosome"/>
</dbReference>
<dbReference type="PROSITE" id="PS50111">
    <property type="entry name" value="CHEMOTAXIS_TRANSDUC_2"/>
    <property type="match status" value="1"/>
</dbReference>
<evidence type="ECO:0000256" key="4">
    <source>
        <dbReference type="PROSITE-ProRule" id="PRU00284"/>
    </source>
</evidence>
<dbReference type="FunFam" id="1.10.287.950:FF:000001">
    <property type="entry name" value="Methyl-accepting chemotaxis sensory transducer"/>
    <property type="match status" value="1"/>
</dbReference>
<keyword evidence="6" id="KW-1133">Transmembrane helix</keyword>
<protein>
    <submittedName>
        <fullName evidence="9">Methyl-accepting chemotaxis protein</fullName>
    </submittedName>
</protein>
<evidence type="ECO:0000259" key="7">
    <source>
        <dbReference type="PROSITE" id="PS50111"/>
    </source>
</evidence>
<organism evidence="9 10">
    <name type="scientific">Comamonas kerstersii</name>
    <dbReference type="NCBI Taxonomy" id="225992"/>
    <lineage>
        <taxon>Bacteria</taxon>
        <taxon>Pseudomonadati</taxon>
        <taxon>Pseudomonadota</taxon>
        <taxon>Betaproteobacteria</taxon>
        <taxon>Burkholderiales</taxon>
        <taxon>Comamonadaceae</taxon>
        <taxon>Comamonas</taxon>
    </lineage>
</organism>
<keyword evidence="4" id="KW-0807">Transducer</keyword>
<dbReference type="OrthoDB" id="343520at2"/>
<evidence type="ECO:0000313" key="10">
    <source>
        <dbReference type="Proteomes" id="UP000242792"/>
    </source>
</evidence>
<evidence type="ECO:0000313" key="9">
    <source>
        <dbReference type="EMBL" id="AQZ97831.1"/>
    </source>
</evidence>
<dbReference type="KEGG" id="cke:B5M06_05680"/>
<reference evidence="9 10" key="1">
    <citation type="submission" date="2017-03" db="EMBL/GenBank/DDBJ databases">
        <title>Rapid Whole Genome Sequencing of Comamonas kerstersii Causing Continuous ambulatory Peritoneal Dialysis-Associated Peritonitis.</title>
        <authorList>
            <person name="Zheng B."/>
        </authorList>
    </citation>
    <scope>NUCLEOTIDE SEQUENCE [LARGE SCALE GENOMIC DNA]</scope>
    <source>
        <strain evidence="9 10">8943</strain>
    </source>
</reference>
<evidence type="ECO:0000256" key="3">
    <source>
        <dbReference type="ARBA" id="ARBA00029447"/>
    </source>
</evidence>
<accession>A0A1V0BD90</accession>
<dbReference type="PROSITE" id="PS50885">
    <property type="entry name" value="HAMP"/>
    <property type="match status" value="1"/>
</dbReference>
<keyword evidence="2" id="KW-0488">Methylation</keyword>
<feature type="transmembrane region" description="Helical" evidence="6">
    <location>
        <begin position="12"/>
        <end position="33"/>
    </location>
</feature>
<dbReference type="CDD" id="cd11386">
    <property type="entry name" value="MCP_signal"/>
    <property type="match status" value="1"/>
</dbReference>
<dbReference type="SUPFAM" id="SSF58104">
    <property type="entry name" value="Methyl-accepting chemotaxis protein (MCP) signaling domain"/>
    <property type="match status" value="1"/>
</dbReference>
<feature type="transmembrane region" description="Helical" evidence="6">
    <location>
        <begin position="317"/>
        <end position="339"/>
    </location>
</feature>